<organism evidence="2 3">
    <name type="scientific">Mycena rosella</name>
    <name type="common">Pink bonnet</name>
    <name type="synonym">Agaricus rosellus</name>
    <dbReference type="NCBI Taxonomy" id="1033263"/>
    <lineage>
        <taxon>Eukaryota</taxon>
        <taxon>Fungi</taxon>
        <taxon>Dikarya</taxon>
        <taxon>Basidiomycota</taxon>
        <taxon>Agaricomycotina</taxon>
        <taxon>Agaricomycetes</taxon>
        <taxon>Agaricomycetidae</taxon>
        <taxon>Agaricales</taxon>
        <taxon>Marasmiineae</taxon>
        <taxon>Mycenaceae</taxon>
        <taxon>Mycena</taxon>
    </lineage>
</organism>
<reference evidence="2" key="1">
    <citation type="submission" date="2023-03" db="EMBL/GenBank/DDBJ databases">
        <title>Massive genome expansion in bonnet fungi (Mycena s.s.) driven by repeated elements and novel gene families across ecological guilds.</title>
        <authorList>
            <consortium name="Lawrence Berkeley National Laboratory"/>
            <person name="Harder C.B."/>
            <person name="Miyauchi S."/>
            <person name="Viragh M."/>
            <person name="Kuo A."/>
            <person name="Thoen E."/>
            <person name="Andreopoulos B."/>
            <person name="Lu D."/>
            <person name="Skrede I."/>
            <person name="Drula E."/>
            <person name="Henrissat B."/>
            <person name="Morin E."/>
            <person name="Kohler A."/>
            <person name="Barry K."/>
            <person name="LaButti K."/>
            <person name="Morin E."/>
            <person name="Salamov A."/>
            <person name="Lipzen A."/>
            <person name="Mereny Z."/>
            <person name="Hegedus B."/>
            <person name="Baldrian P."/>
            <person name="Stursova M."/>
            <person name="Weitz H."/>
            <person name="Taylor A."/>
            <person name="Grigoriev I.V."/>
            <person name="Nagy L.G."/>
            <person name="Martin F."/>
            <person name="Kauserud H."/>
        </authorList>
    </citation>
    <scope>NUCLEOTIDE SEQUENCE</scope>
    <source>
        <strain evidence="2">CBHHK067</strain>
    </source>
</reference>
<feature type="region of interest" description="Disordered" evidence="1">
    <location>
        <begin position="1"/>
        <end position="23"/>
    </location>
</feature>
<feature type="compositionally biased region" description="Low complexity" evidence="1">
    <location>
        <begin position="144"/>
        <end position="166"/>
    </location>
</feature>
<sequence>MASSDPNMKPHANPVTNTGEVTPLRSEWSTHEFHDRVILQRYQSAVLENHGECSIPDQGITWDKHGKLYECAPAPSHGSSIGMHSRKKKPGHTKDACDDRDRVPATSAETLGNPTAESPWVEQWSSSGFYAKGITSLAVEHDSGPPSDSSSSSESSELSSGSSSSSKSEKEEESSSPAEESDLDSDYETDSSSSNSKSTNSAWDEDPQQTTEDVLSKLSGFSCSSKKMCARKQFHVCFGGPPSEDSSYSSNEEERHSALSKKPKRNIKSETPERKHIPSGKKGPLKTSWKYPQESERKHCKW</sequence>
<accession>A0AAD7GGC0</accession>
<feature type="region of interest" description="Disordered" evidence="1">
    <location>
        <begin position="139"/>
        <end position="213"/>
    </location>
</feature>
<feature type="region of interest" description="Disordered" evidence="1">
    <location>
        <begin position="73"/>
        <end position="120"/>
    </location>
</feature>
<evidence type="ECO:0000256" key="1">
    <source>
        <dbReference type="SAM" id="MobiDB-lite"/>
    </source>
</evidence>
<feature type="compositionally biased region" description="Acidic residues" evidence="1">
    <location>
        <begin position="171"/>
        <end position="189"/>
    </location>
</feature>
<gene>
    <name evidence="2" type="ORF">B0H17DRAFT_1136808</name>
</gene>
<feature type="compositionally biased region" description="Polar residues" evidence="1">
    <location>
        <begin position="107"/>
        <end position="116"/>
    </location>
</feature>
<dbReference type="Proteomes" id="UP001221757">
    <property type="component" value="Unassembled WGS sequence"/>
</dbReference>
<feature type="compositionally biased region" description="Low complexity" evidence="1">
    <location>
        <begin position="190"/>
        <end position="201"/>
    </location>
</feature>
<proteinExistence type="predicted"/>
<comment type="caution">
    <text evidence="2">The sequence shown here is derived from an EMBL/GenBank/DDBJ whole genome shotgun (WGS) entry which is preliminary data.</text>
</comment>
<feature type="compositionally biased region" description="Basic and acidic residues" evidence="1">
    <location>
        <begin position="92"/>
        <end position="103"/>
    </location>
</feature>
<keyword evidence="3" id="KW-1185">Reference proteome</keyword>
<feature type="region of interest" description="Disordered" evidence="1">
    <location>
        <begin position="240"/>
        <end position="302"/>
    </location>
</feature>
<dbReference type="EMBL" id="JARKIE010000094">
    <property type="protein sequence ID" value="KAJ7686731.1"/>
    <property type="molecule type" value="Genomic_DNA"/>
</dbReference>
<feature type="compositionally biased region" description="Basic and acidic residues" evidence="1">
    <location>
        <begin position="267"/>
        <end position="276"/>
    </location>
</feature>
<protein>
    <submittedName>
        <fullName evidence="2">Uncharacterized protein</fullName>
    </submittedName>
</protein>
<name>A0AAD7GGC0_MYCRO</name>
<evidence type="ECO:0000313" key="3">
    <source>
        <dbReference type="Proteomes" id="UP001221757"/>
    </source>
</evidence>
<dbReference type="AlphaFoldDB" id="A0AAD7GGC0"/>
<evidence type="ECO:0000313" key="2">
    <source>
        <dbReference type="EMBL" id="KAJ7686731.1"/>
    </source>
</evidence>
<feature type="compositionally biased region" description="Basic and acidic residues" evidence="1">
    <location>
        <begin position="293"/>
        <end position="302"/>
    </location>
</feature>